<protein>
    <submittedName>
        <fullName evidence="2">Carboxylesterase, type B</fullName>
    </submittedName>
</protein>
<organism evidence="2 3">
    <name type="scientific">Ascosphaera apis ARSEF 7405</name>
    <dbReference type="NCBI Taxonomy" id="392613"/>
    <lineage>
        <taxon>Eukaryota</taxon>
        <taxon>Fungi</taxon>
        <taxon>Dikarya</taxon>
        <taxon>Ascomycota</taxon>
        <taxon>Pezizomycotina</taxon>
        <taxon>Eurotiomycetes</taxon>
        <taxon>Eurotiomycetidae</taxon>
        <taxon>Onygenales</taxon>
        <taxon>Ascosphaeraceae</taxon>
        <taxon>Ascosphaera</taxon>
    </lineage>
</organism>
<name>A0A167W192_9EURO</name>
<dbReference type="InterPro" id="IPR029058">
    <property type="entry name" value="AB_hydrolase_fold"/>
</dbReference>
<evidence type="ECO:0000259" key="1">
    <source>
        <dbReference type="Pfam" id="PF00135"/>
    </source>
</evidence>
<dbReference type="EMBL" id="AZGZ01000027">
    <property type="protein sequence ID" value="KZZ88286.1"/>
    <property type="molecule type" value="Genomic_DNA"/>
</dbReference>
<proteinExistence type="predicted"/>
<feature type="domain" description="Carboxylesterase type B" evidence="1">
    <location>
        <begin position="11"/>
        <end position="430"/>
    </location>
</feature>
<evidence type="ECO:0000313" key="2">
    <source>
        <dbReference type="EMBL" id="KZZ88286.1"/>
    </source>
</evidence>
<dbReference type="PANTHER" id="PTHR11559">
    <property type="entry name" value="CARBOXYLESTERASE"/>
    <property type="match status" value="1"/>
</dbReference>
<dbReference type="Proteomes" id="UP000242877">
    <property type="component" value="Unassembled WGS sequence"/>
</dbReference>
<comment type="caution">
    <text evidence="2">The sequence shown here is derived from an EMBL/GenBank/DDBJ whole genome shotgun (WGS) entry which is preliminary data.</text>
</comment>
<evidence type="ECO:0000313" key="3">
    <source>
        <dbReference type="Proteomes" id="UP000242877"/>
    </source>
</evidence>
<reference evidence="2 3" key="1">
    <citation type="journal article" date="2016" name="Genome Biol. Evol.">
        <title>Divergent and convergent evolution of fungal pathogenicity.</title>
        <authorList>
            <person name="Shang Y."/>
            <person name="Xiao G."/>
            <person name="Zheng P."/>
            <person name="Cen K."/>
            <person name="Zhan S."/>
            <person name="Wang C."/>
        </authorList>
    </citation>
    <scope>NUCLEOTIDE SEQUENCE [LARGE SCALE GENOMIC DNA]</scope>
    <source>
        <strain evidence="2 3">ARSEF 7405</strain>
    </source>
</reference>
<dbReference type="OrthoDB" id="4181027at2759"/>
<accession>A0A167W192</accession>
<keyword evidence="3" id="KW-1185">Reference proteome</keyword>
<dbReference type="SUPFAM" id="SSF53474">
    <property type="entry name" value="alpha/beta-Hydrolases"/>
    <property type="match status" value="1"/>
</dbReference>
<dbReference type="ESTHER" id="9euro-a0a167w192">
    <property type="family name" value="Fungal_carboxylesterase_lipase"/>
</dbReference>
<dbReference type="InterPro" id="IPR050309">
    <property type="entry name" value="Type-B_Carboxylest/Lipase"/>
</dbReference>
<dbReference type="VEuPathDB" id="FungiDB:AAP_05107"/>
<sequence>MSLPAAIGTTTIEIEGLGTVKGNVYPGGIRQFCGIPYGYLKKRWTRSVLKTSWEDKGNFHDGTHLGATAPNPAEFRGDAMTVPVEHRFPVPEESEKDCLVINIVLPPENHEPAGPYPILLFIHGGSFLFGGANRPAYDMVNLVTHSVNTNSPVIAVTFNYRVGLLGFLASKAIGEDLKKDGFEGNGNFGLTDQQLAIKWVETYISQVGGDKDNVTLYGESAGGMSVDHQIHAAHPANFQRAILMSGMIETIPTWTLERHEVMYRSLARAFKIDPDAPDALEKLRELPDLAVAEAAPKIAGEVNTTGCPCADGWFHAKAPKWTDIGDQPSFLKSYMVGDVYVEGIVMRGNIDGKTYDDLHACLAKWIGEENTTIILADYGIHPTTEPADVSRLFEDLSGDAMFKVPNWLYAHRSTIPKTYGYHFDQSSTLDNELAKKIATAFIDFAYGRDPWEPFPIGHKWMIFGDKSGESDLAVVKGEEEDEELRKYTRMKKHVELLGDELYGQMVFGIDDFGQKRHLLDTFED</sequence>
<gene>
    <name evidence="2" type="ORF">AAP_05107</name>
</gene>
<dbReference type="InterPro" id="IPR002018">
    <property type="entry name" value="CarbesteraseB"/>
</dbReference>
<dbReference type="Gene3D" id="3.40.50.1820">
    <property type="entry name" value="alpha/beta hydrolase"/>
    <property type="match status" value="1"/>
</dbReference>
<dbReference type="AlphaFoldDB" id="A0A167W192"/>
<dbReference type="Pfam" id="PF00135">
    <property type="entry name" value="COesterase"/>
    <property type="match status" value="1"/>
</dbReference>